<feature type="coiled-coil region" evidence="1">
    <location>
        <begin position="254"/>
        <end position="376"/>
    </location>
</feature>
<feature type="transmembrane region" description="Helical" evidence="3">
    <location>
        <begin position="436"/>
        <end position="456"/>
    </location>
</feature>
<reference evidence="6 8" key="1">
    <citation type="submission" date="2024-06" db="EMBL/GenBank/DDBJ databases">
        <title>The draft genome of Grus japonensis, version 3.</title>
        <authorList>
            <person name="Nabeshima K."/>
            <person name="Suzuki S."/>
            <person name="Onuma M."/>
        </authorList>
    </citation>
    <scope>NUCLEOTIDE SEQUENCE [LARGE SCALE GENOMIC DNA]</scope>
    <source>
        <strain evidence="6 8">451A</strain>
    </source>
</reference>
<evidence type="ECO:0000259" key="5">
    <source>
        <dbReference type="Pfam" id="PF14662"/>
    </source>
</evidence>
<sequence length="485" mass="52106">MEAAPPAVEVETPQDPSRSGFRSAAHPLRLAAVRGSAATRQGESRCSEEFVLNRTFAVCDPEQTGTVTAQGVVEYLEKVTGQSGEEGQLQALHRMLDPEAAGTALDLPTFNAIMREWIASCRQEGGSQLAEERDAAAGDLGLVLAAGEGHAAPTAAQLEGDGGNADIASPTETAGLRSRAEQLATQNAKLQQDAESAEELNARLAEETTQLKAQLRWCGASVGPGQAATLLLADPWGRLVLPGSGGACQCPAVSGSSQQALEQARAAAEELEDLKAVAKGLEEENGELRRQAHQMEKEQRCLCLRADGLQEENQQLLAESHGLRERIRALAAETTDLEAQLRRCTALLSSRDVALAQELRQETTRLREQLGRMQDAWAVWPWCPLSEADVPAQPLGAEIEAARWGEEEEAAAPRPPTQDGEELAKPLQRPGRGERLPPPLALLALLALLVLLALLCHPPRRWLGLPHGAAAWPQLQLCYRRPPPL</sequence>
<feature type="region of interest" description="Disordered" evidence="2">
    <location>
        <begin position="1"/>
        <end position="24"/>
    </location>
</feature>
<feature type="coiled-coil region" evidence="1">
    <location>
        <begin position="173"/>
        <end position="214"/>
    </location>
</feature>
<protein>
    <submittedName>
        <fullName evidence="6">Protein KASH5</fullName>
    </submittedName>
</protein>
<dbReference type="AlphaFoldDB" id="A0ABC9XWJ8"/>
<proteinExistence type="predicted"/>
<evidence type="ECO:0000313" key="6">
    <source>
        <dbReference type="EMBL" id="GAB0202130.1"/>
    </source>
</evidence>
<feature type="region of interest" description="Disordered" evidence="2">
    <location>
        <begin position="406"/>
        <end position="431"/>
    </location>
</feature>
<keyword evidence="1" id="KW-0175">Coiled coil</keyword>
<comment type="caution">
    <text evidence="6">The sequence shown here is derived from an EMBL/GenBank/DDBJ whole genome shotgun (WGS) entry which is preliminary data.</text>
</comment>
<dbReference type="Proteomes" id="UP001623348">
    <property type="component" value="Unassembled WGS sequence"/>
</dbReference>
<dbReference type="InterPro" id="IPR028170">
    <property type="entry name" value="KASH5"/>
</dbReference>
<dbReference type="PANTHER" id="PTHR47300:SF1">
    <property type="entry name" value="PROTEIN KASH5"/>
    <property type="match status" value="1"/>
</dbReference>
<dbReference type="InterPro" id="IPR028168">
    <property type="entry name" value="KASH5_CC"/>
</dbReference>
<accession>A0ABC9XWJ8</accession>
<keyword evidence="3" id="KW-0812">Transmembrane</keyword>
<evidence type="ECO:0000256" key="2">
    <source>
        <dbReference type="SAM" id="MobiDB-lite"/>
    </source>
</evidence>
<evidence type="ECO:0000256" key="1">
    <source>
        <dbReference type="SAM" id="Coils"/>
    </source>
</evidence>
<keyword evidence="3" id="KW-1133">Transmembrane helix</keyword>
<keyword evidence="3" id="KW-0472">Membrane</keyword>
<dbReference type="Pfam" id="PF14662">
    <property type="entry name" value="KASH_CCD"/>
    <property type="match status" value="1"/>
</dbReference>
<evidence type="ECO:0000313" key="8">
    <source>
        <dbReference type="Proteomes" id="UP001623348"/>
    </source>
</evidence>
<dbReference type="PANTHER" id="PTHR47300">
    <property type="entry name" value="PROTEIN KASH5"/>
    <property type="match status" value="1"/>
</dbReference>
<feature type="domain" description="KASH5-like coiled-coil" evidence="5">
    <location>
        <begin position="256"/>
        <end position="362"/>
    </location>
</feature>
<organism evidence="6 8">
    <name type="scientific">Grus japonensis</name>
    <name type="common">Japanese crane</name>
    <name type="synonym">Red-crowned crane</name>
    <dbReference type="NCBI Taxonomy" id="30415"/>
    <lineage>
        <taxon>Eukaryota</taxon>
        <taxon>Metazoa</taxon>
        <taxon>Chordata</taxon>
        <taxon>Craniata</taxon>
        <taxon>Vertebrata</taxon>
        <taxon>Euteleostomi</taxon>
        <taxon>Archelosauria</taxon>
        <taxon>Archosauria</taxon>
        <taxon>Dinosauria</taxon>
        <taxon>Saurischia</taxon>
        <taxon>Theropoda</taxon>
        <taxon>Coelurosauria</taxon>
        <taxon>Aves</taxon>
        <taxon>Neognathae</taxon>
        <taxon>Neoaves</taxon>
        <taxon>Gruiformes</taxon>
        <taxon>Gruidae</taxon>
        <taxon>Grus</taxon>
    </lineage>
</organism>
<keyword evidence="8" id="KW-1185">Reference proteome</keyword>
<evidence type="ECO:0000313" key="7">
    <source>
        <dbReference type="EMBL" id="GAB0202141.1"/>
    </source>
</evidence>
<name>A0ABC9XWJ8_GRUJA</name>
<dbReference type="EMBL" id="BAAFJT010000036">
    <property type="protein sequence ID" value="GAB0202141.1"/>
    <property type="molecule type" value="Genomic_DNA"/>
</dbReference>
<feature type="domain" description="Protein KASH5 EF-hand-like" evidence="4">
    <location>
        <begin position="53"/>
        <end position="118"/>
    </location>
</feature>
<dbReference type="Pfam" id="PF14658">
    <property type="entry name" value="EF-hand_9"/>
    <property type="match status" value="1"/>
</dbReference>
<evidence type="ECO:0000256" key="3">
    <source>
        <dbReference type="SAM" id="Phobius"/>
    </source>
</evidence>
<dbReference type="EMBL" id="BAAFJT010000036">
    <property type="protein sequence ID" value="GAB0202130.1"/>
    <property type="molecule type" value="Genomic_DNA"/>
</dbReference>
<gene>
    <name evidence="6" type="ORF">GRJ2_002678600</name>
    <name evidence="7" type="ORF">GRJ2_002679700</name>
</gene>
<evidence type="ECO:0000259" key="4">
    <source>
        <dbReference type="Pfam" id="PF14658"/>
    </source>
</evidence>
<dbReference type="InterPro" id="IPR039508">
    <property type="entry name" value="KASH5_EF-hand-like_dom"/>
</dbReference>